<organism evidence="10 11">
    <name type="scientific">Mycolicibacterium agri</name>
    <name type="common">Mycobacterium agri</name>
    <dbReference type="NCBI Taxonomy" id="36811"/>
    <lineage>
        <taxon>Bacteria</taxon>
        <taxon>Bacillati</taxon>
        <taxon>Actinomycetota</taxon>
        <taxon>Actinomycetes</taxon>
        <taxon>Mycobacteriales</taxon>
        <taxon>Mycobacteriaceae</taxon>
        <taxon>Mycolicibacterium</taxon>
    </lineage>
</organism>
<dbReference type="Pfam" id="PF01694">
    <property type="entry name" value="Rhomboid"/>
    <property type="match status" value="1"/>
</dbReference>
<feature type="domain" description="Peptidase S54 rhomboid" evidence="8">
    <location>
        <begin position="103"/>
        <end position="231"/>
    </location>
</feature>
<sequence length="269" mass="29299">MTAPVPTCYRHPDRPTYVQCTRCHRYICPECMRDAAVGHQCAECVNAGAKTVRQPRTRTQWGATTPVVTYTLIAINVAAFVAQMASRRVEVEFVMYSPAVANGEVYRLLTSAFLHSGITHILFNMFALYVVGPALEIWLGRLRFMALYLLSALGGSVLIYLFSNAPTLGASGAVFGLFAAAFVIGRKVNVDIRWVVIMIVINLVITFTVPSISWQGHLGGLITGGVVAFAYAYAPAKQRIPVQAGATAALIVLFAALVWWRTADLLVLS</sequence>
<accession>A0A2A7MXR7</accession>
<dbReference type="Proteomes" id="UP000220914">
    <property type="component" value="Unassembled WGS sequence"/>
</dbReference>
<keyword evidence="4" id="KW-0378">Hydrolase</keyword>
<dbReference type="InterPro" id="IPR050925">
    <property type="entry name" value="Rhomboid_protease_S54"/>
</dbReference>
<feature type="transmembrane region" description="Helical" evidence="7">
    <location>
        <begin position="144"/>
        <end position="162"/>
    </location>
</feature>
<feature type="transmembrane region" description="Helical" evidence="7">
    <location>
        <begin position="168"/>
        <end position="185"/>
    </location>
</feature>
<dbReference type="RefSeq" id="WP_097941648.1">
    <property type="nucleotide sequence ID" value="NZ_BLKS01000001.1"/>
</dbReference>
<protein>
    <submittedName>
        <fullName evidence="10">Rhomboid family intramembrane serine protease</fullName>
    </submittedName>
</protein>
<proteinExistence type="inferred from homology"/>
<evidence type="ECO:0000256" key="4">
    <source>
        <dbReference type="ARBA" id="ARBA00022801"/>
    </source>
</evidence>
<feature type="transmembrane region" description="Helical" evidence="7">
    <location>
        <begin position="192"/>
        <end position="212"/>
    </location>
</feature>
<keyword evidence="6 7" id="KW-0472">Membrane</keyword>
<dbReference type="Proteomes" id="UP000465302">
    <property type="component" value="Unassembled WGS sequence"/>
</dbReference>
<evidence type="ECO:0000259" key="8">
    <source>
        <dbReference type="Pfam" id="PF01694"/>
    </source>
</evidence>
<gene>
    <name evidence="10" type="ORF">CQY20_19070</name>
    <name evidence="9" type="ORF">MAGR_10720</name>
</gene>
<reference evidence="10 11" key="1">
    <citation type="submission" date="2017-10" db="EMBL/GenBank/DDBJ databases">
        <title>The new phylogeny of genus Mycobacterium.</title>
        <authorList>
            <person name="Tortoli E."/>
            <person name="Trovato A."/>
            <person name="Cirillo D.M."/>
        </authorList>
    </citation>
    <scope>NUCLEOTIDE SEQUENCE [LARGE SCALE GENOMIC DNA]</scope>
    <source>
        <strain evidence="10 11">CCUG37673</strain>
    </source>
</reference>
<dbReference type="GO" id="GO:0004252">
    <property type="term" value="F:serine-type endopeptidase activity"/>
    <property type="evidence" value="ECO:0007669"/>
    <property type="project" value="InterPro"/>
</dbReference>
<dbReference type="InterPro" id="IPR022764">
    <property type="entry name" value="Peptidase_S54_rhomboid_dom"/>
</dbReference>
<comment type="caution">
    <text evidence="10">The sequence shown here is derived from an EMBL/GenBank/DDBJ whole genome shotgun (WGS) entry which is preliminary data.</text>
</comment>
<dbReference type="PANTHER" id="PTHR43731:SF14">
    <property type="entry name" value="PRESENILIN-ASSOCIATED RHOMBOID-LIKE PROTEIN, MITOCHONDRIAL"/>
    <property type="match status" value="1"/>
</dbReference>
<dbReference type="InterPro" id="IPR035952">
    <property type="entry name" value="Rhomboid-like_sf"/>
</dbReference>
<keyword evidence="10" id="KW-0645">Protease</keyword>
<evidence type="ECO:0000313" key="11">
    <source>
        <dbReference type="Proteomes" id="UP000220914"/>
    </source>
</evidence>
<dbReference type="GO" id="GO:0006508">
    <property type="term" value="P:proteolysis"/>
    <property type="evidence" value="ECO:0007669"/>
    <property type="project" value="UniProtKB-KW"/>
</dbReference>
<evidence type="ECO:0000313" key="10">
    <source>
        <dbReference type="EMBL" id="PEG36339.1"/>
    </source>
</evidence>
<dbReference type="SUPFAM" id="SSF57845">
    <property type="entry name" value="B-box zinc-binding domain"/>
    <property type="match status" value="1"/>
</dbReference>
<evidence type="ECO:0000313" key="9">
    <source>
        <dbReference type="EMBL" id="GFG49631.1"/>
    </source>
</evidence>
<evidence type="ECO:0000256" key="2">
    <source>
        <dbReference type="ARBA" id="ARBA00009045"/>
    </source>
</evidence>
<dbReference type="SUPFAM" id="SSF144091">
    <property type="entry name" value="Rhomboid-like"/>
    <property type="match status" value="1"/>
</dbReference>
<reference evidence="9 12" key="2">
    <citation type="journal article" date="2019" name="Emerg. Microbes Infect.">
        <title>Comprehensive subspecies identification of 175 nontuberculous mycobacteria species based on 7547 genomic profiles.</title>
        <authorList>
            <person name="Matsumoto Y."/>
            <person name="Kinjo T."/>
            <person name="Motooka D."/>
            <person name="Nabeya D."/>
            <person name="Jung N."/>
            <person name="Uechi K."/>
            <person name="Horii T."/>
            <person name="Iida T."/>
            <person name="Fujita J."/>
            <person name="Nakamura S."/>
        </authorList>
    </citation>
    <scope>NUCLEOTIDE SEQUENCE [LARGE SCALE GENOMIC DNA]</scope>
    <source>
        <strain evidence="9 12">JCM 6377</strain>
    </source>
</reference>
<evidence type="ECO:0000313" key="12">
    <source>
        <dbReference type="Proteomes" id="UP000465302"/>
    </source>
</evidence>
<keyword evidence="3 7" id="KW-0812">Transmembrane</keyword>
<feature type="transmembrane region" description="Helical" evidence="7">
    <location>
        <begin position="105"/>
        <end position="132"/>
    </location>
</feature>
<keyword evidence="11" id="KW-1185">Reference proteome</keyword>
<dbReference type="Gene3D" id="1.20.1540.10">
    <property type="entry name" value="Rhomboid-like"/>
    <property type="match status" value="1"/>
</dbReference>
<dbReference type="PANTHER" id="PTHR43731">
    <property type="entry name" value="RHOMBOID PROTEASE"/>
    <property type="match status" value="1"/>
</dbReference>
<comment type="similarity">
    <text evidence="2">Belongs to the peptidase S54 family.</text>
</comment>
<evidence type="ECO:0000256" key="5">
    <source>
        <dbReference type="ARBA" id="ARBA00022989"/>
    </source>
</evidence>
<name>A0A2A7MXR7_MYCAG</name>
<evidence type="ECO:0000256" key="7">
    <source>
        <dbReference type="SAM" id="Phobius"/>
    </source>
</evidence>
<evidence type="ECO:0000256" key="6">
    <source>
        <dbReference type="ARBA" id="ARBA00023136"/>
    </source>
</evidence>
<feature type="transmembrane region" description="Helical" evidence="7">
    <location>
        <begin position="63"/>
        <end position="85"/>
    </location>
</feature>
<dbReference type="EMBL" id="PDCP01000035">
    <property type="protein sequence ID" value="PEG36339.1"/>
    <property type="molecule type" value="Genomic_DNA"/>
</dbReference>
<dbReference type="GO" id="GO:0016020">
    <property type="term" value="C:membrane"/>
    <property type="evidence" value="ECO:0007669"/>
    <property type="project" value="UniProtKB-SubCell"/>
</dbReference>
<feature type="transmembrane region" description="Helical" evidence="7">
    <location>
        <begin position="218"/>
        <end position="234"/>
    </location>
</feature>
<reference evidence="9" key="3">
    <citation type="submission" date="2020-02" db="EMBL/GenBank/DDBJ databases">
        <authorList>
            <person name="Matsumoto Y."/>
            <person name="Motooka D."/>
            <person name="Nakamura S."/>
        </authorList>
    </citation>
    <scope>NUCLEOTIDE SEQUENCE</scope>
    <source>
        <strain evidence="9">JCM 6377</strain>
    </source>
</reference>
<dbReference type="OrthoDB" id="9807874at2"/>
<dbReference type="AlphaFoldDB" id="A0A2A7MXR7"/>
<feature type="transmembrane region" description="Helical" evidence="7">
    <location>
        <begin position="241"/>
        <end position="260"/>
    </location>
</feature>
<comment type="subcellular location">
    <subcellularLocation>
        <location evidence="1">Membrane</location>
        <topology evidence="1">Multi-pass membrane protein</topology>
    </subcellularLocation>
</comment>
<dbReference type="EMBL" id="BLKS01000001">
    <property type="protein sequence ID" value="GFG49631.1"/>
    <property type="molecule type" value="Genomic_DNA"/>
</dbReference>
<keyword evidence="5 7" id="KW-1133">Transmembrane helix</keyword>
<evidence type="ECO:0000256" key="3">
    <source>
        <dbReference type="ARBA" id="ARBA00022692"/>
    </source>
</evidence>
<evidence type="ECO:0000256" key="1">
    <source>
        <dbReference type="ARBA" id="ARBA00004141"/>
    </source>
</evidence>